<evidence type="ECO:0000313" key="4">
    <source>
        <dbReference type="EMBL" id="AOW12115.1"/>
    </source>
</evidence>
<dbReference type="PANTHER" id="PTHR43800:SF1">
    <property type="entry name" value="PEPTIDYL-LYSINE N-ACETYLTRANSFERASE YJAB"/>
    <property type="match status" value="1"/>
</dbReference>
<dbReference type="SUPFAM" id="SSF55729">
    <property type="entry name" value="Acyl-CoA N-acyltransferases (Nat)"/>
    <property type="match status" value="1"/>
</dbReference>
<dbReference type="RefSeq" id="WP_066091836.1">
    <property type="nucleotide sequence ID" value="NZ_CP017476.1"/>
</dbReference>
<keyword evidence="1 4" id="KW-0808">Transferase</keyword>
<protein>
    <submittedName>
        <fullName evidence="4 5">Acetyltransferase</fullName>
    </submittedName>
</protein>
<dbReference type="Pfam" id="PF13508">
    <property type="entry name" value="Acetyltransf_7"/>
    <property type="match status" value="1"/>
</dbReference>
<evidence type="ECO:0000256" key="2">
    <source>
        <dbReference type="ARBA" id="ARBA00023315"/>
    </source>
</evidence>
<dbReference type="InterPro" id="IPR000182">
    <property type="entry name" value="GNAT_dom"/>
</dbReference>
<sequence>MKIRQYETADLAAVLSSWEAATRLAHPFMTNEFIAQEKTNVAELYIPNTDTWVAEIDGSVEGFVALIGNEVGAIFLQPRQHGKGVGRALMDKAKELHGSLEVQVFKDNPIGRNFYARYGFEGQDETLHAPTGRQILRLRFDAEKHPN</sequence>
<dbReference type="Gene3D" id="3.40.630.30">
    <property type="match status" value="1"/>
</dbReference>
<dbReference type="GO" id="GO:0016747">
    <property type="term" value="F:acyltransferase activity, transferring groups other than amino-acyl groups"/>
    <property type="evidence" value="ECO:0007669"/>
    <property type="project" value="InterPro"/>
</dbReference>
<organism evidence="4 7">
    <name type="scientific">Hydrogenophaga crassostreae</name>
    <dbReference type="NCBI Taxonomy" id="1763535"/>
    <lineage>
        <taxon>Bacteria</taxon>
        <taxon>Pseudomonadati</taxon>
        <taxon>Pseudomonadota</taxon>
        <taxon>Betaproteobacteria</taxon>
        <taxon>Burkholderiales</taxon>
        <taxon>Comamonadaceae</taxon>
        <taxon>Hydrogenophaga</taxon>
    </lineage>
</organism>
<dbReference type="EMBL" id="LVWD01000026">
    <property type="protein sequence ID" value="OAD41059.1"/>
    <property type="molecule type" value="Genomic_DNA"/>
</dbReference>
<evidence type="ECO:0000259" key="3">
    <source>
        <dbReference type="PROSITE" id="PS51186"/>
    </source>
</evidence>
<feature type="domain" description="N-acetyltransferase" evidence="3">
    <location>
        <begin position="1"/>
        <end position="143"/>
    </location>
</feature>
<reference evidence="4 7" key="2">
    <citation type="submission" date="2016-10" db="EMBL/GenBank/DDBJ databases">
        <title>Hydorgenophaga sp. LPB0072 isolated from gastropod.</title>
        <authorList>
            <person name="Kim E."/>
            <person name="Yi H."/>
        </authorList>
    </citation>
    <scope>NUCLEOTIDE SEQUENCE [LARGE SCALE GENOMIC DNA]</scope>
    <source>
        <strain evidence="4 7">LPB0072</strain>
    </source>
</reference>
<reference evidence="5 6" key="1">
    <citation type="submission" date="2016-02" db="EMBL/GenBank/DDBJ databases">
        <title>Draft genome sequence of Hydrogenophaga sp. LPB0072.</title>
        <authorList>
            <person name="Shin S.-K."/>
            <person name="Yi H."/>
        </authorList>
    </citation>
    <scope>NUCLEOTIDE SEQUENCE [LARGE SCALE GENOMIC DNA]</scope>
    <source>
        <strain evidence="5 6">LPB0072</strain>
    </source>
</reference>
<dbReference type="Proteomes" id="UP000185657">
    <property type="component" value="Unassembled WGS sequence"/>
</dbReference>
<dbReference type="KEGG" id="hyl:LPB072_03855"/>
<dbReference type="AlphaFoldDB" id="A0A162SW19"/>
<dbReference type="Proteomes" id="UP000185680">
    <property type="component" value="Chromosome"/>
</dbReference>
<dbReference type="STRING" id="1763535.LPB072_03855"/>
<name>A0A162SW19_9BURK</name>
<accession>A0A162SW19</accession>
<evidence type="ECO:0000256" key="1">
    <source>
        <dbReference type="ARBA" id="ARBA00022679"/>
    </source>
</evidence>
<dbReference type="CDD" id="cd04301">
    <property type="entry name" value="NAT_SF"/>
    <property type="match status" value="1"/>
</dbReference>
<evidence type="ECO:0000313" key="6">
    <source>
        <dbReference type="Proteomes" id="UP000185657"/>
    </source>
</evidence>
<evidence type="ECO:0000313" key="7">
    <source>
        <dbReference type="Proteomes" id="UP000185680"/>
    </source>
</evidence>
<gene>
    <name evidence="4" type="ORF">LPB072_03855</name>
    <name evidence="5" type="ORF">LPB72_14095</name>
</gene>
<keyword evidence="2" id="KW-0012">Acyltransferase</keyword>
<dbReference type="InterPro" id="IPR016181">
    <property type="entry name" value="Acyl_CoA_acyltransferase"/>
</dbReference>
<dbReference type="PANTHER" id="PTHR43800">
    <property type="entry name" value="PEPTIDYL-LYSINE N-ACETYLTRANSFERASE YJAB"/>
    <property type="match status" value="1"/>
</dbReference>
<evidence type="ECO:0000313" key="5">
    <source>
        <dbReference type="EMBL" id="OAD41059.1"/>
    </source>
</evidence>
<dbReference type="EMBL" id="CP017476">
    <property type="protein sequence ID" value="AOW12115.1"/>
    <property type="molecule type" value="Genomic_DNA"/>
</dbReference>
<dbReference type="PROSITE" id="PS51186">
    <property type="entry name" value="GNAT"/>
    <property type="match status" value="1"/>
</dbReference>
<proteinExistence type="predicted"/>
<keyword evidence="6" id="KW-1185">Reference proteome</keyword>